<gene>
    <name evidence="1" type="ORF">SLEP1_g6916</name>
</gene>
<name>A0AAV5I324_9ROSI</name>
<evidence type="ECO:0000313" key="1">
    <source>
        <dbReference type="EMBL" id="GKU93312.1"/>
    </source>
</evidence>
<evidence type="ECO:0000313" key="2">
    <source>
        <dbReference type="Proteomes" id="UP001054252"/>
    </source>
</evidence>
<keyword evidence="2" id="KW-1185">Reference proteome</keyword>
<comment type="caution">
    <text evidence="1">The sequence shown here is derived from an EMBL/GenBank/DDBJ whole genome shotgun (WGS) entry which is preliminary data.</text>
</comment>
<sequence>MNAGALFFSPNFHSLHKPKNPPDFSTRNKASPLRTQFRVGVHNRFHVFRVSVWNLGRRRNGKVYADVREMPESIRESVKFKDGLEDIVCGGFGGFDPVVGAVPETFRFRDFVFSAFLLCNMDRVNMSIAILPMSAEFNWTSTTVGLI</sequence>
<proteinExistence type="predicted"/>
<dbReference type="AlphaFoldDB" id="A0AAV5I324"/>
<protein>
    <submittedName>
        <fullName evidence="1">Uncharacterized protein</fullName>
    </submittedName>
</protein>
<accession>A0AAV5I324</accession>
<dbReference type="EMBL" id="BPVZ01000007">
    <property type="protein sequence ID" value="GKU93312.1"/>
    <property type="molecule type" value="Genomic_DNA"/>
</dbReference>
<organism evidence="1 2">
    <name type="scientific">Rubroshorea leprosula</name>
    <dbReference type="NCBI Taxonomy" id="152421"/>
    <lineage>
        <taxon>Eukaryota</taxon>
        <taxon>Viridiplantae</taxon>
        <taxon>Streptophyta</taxon>
        <taxon>Embryophyta</taxon>
        <taxon>Tracheophyta</taxon>
        <taxon>Spermatophyta</taxon>
        <taxon>Magnoliopsida</taxon>
        <taxon>eudicotyledons</taxon>
        <taxon>Gunneridae</taxon>
        <taxon>Pentapetalae</taxon>
        <taxon>rosids</taxon>
        <taxon>malvids</taxon>
        <taxon>Malvales</taxon>
        <taxon>Dipterocarpaceae</taxon>
        <taxon>Rubroshorea</taxon>
    </lineage>
</organism>
<dbReference type="Proteomes" id="UP001054252">
    <property type="component" value="Unassembled WGS sequence"/>
</dbReference>
<reference evidence="1 2" key="1">
    <citation type="journal article" date="2021" name="Commun. Biol.">
        <title>The genome of Shorea leprosula (Dipterocarpaceae) highlights the ecological relevance of drought in aseasonal tropical rainforests.</title>
        <authorList>
            <person name="Ng K.K.S."/>
            <person name="Kobayashi M.J."/>
            <person name="Fawcett J.A."/>
            <person name="Hatakeyama M."/>
            <person name="Paape T."/>
            <person name="Ng C.H."/>
            <person name="Ang C.C."/>
            <person name="Tnah L.H."/>
            <person name="Lee C.T."/>
            <person name="Nishiyama T."/>
            <person name="Sese J."/>
            <person name="O'Brien M.J."/>
            <person name="Copetti D."/>
            <person name="Mohd Noor M.I."/>
            <person name="Ong R.C."/>
            <person name="Putra M."/>
            <person name="Sireger I.Z."/>
            <person name="Indrioko S."/>
            <person name="Kosugi Y."/>
            <person name="Izuno A."/>
            <person name="Isagi Y."/>
            <person name="Lee S.L."/>
            <person name="Shimizu K.K."/>
        </authorList>
    </citation>
    <scope>NUCLEOTIDE SEQUENCE [LARGE SCALE GENOMIC DNA]</scope>
    <source>
        <strain evidence="1">214</strain>
    </source>
</reference>